<dbReference type="EMBL" id="VMRJ01000003">
    <property type="protein sequence ID" value="TVT40497.1"/>
    <property type="molecule type" value="Genomic_DNA"/>
</dbReference>
<organism evidence="1 2">
    <name type="scientific">Hymenobacter setariae</name>
    <dbReference type="NCBI Taxonomy" id="2594794"/>
    <lineage>
        <taxon>Bacteria</taxon>
        <taxon>Pseudomonadati</taxon>
        <taxon>Bacteroidota</taxon>
        <taxon>Cytophagia</taxon>
        <taxon>Cytophagales</taxon>
        <taxon>Hymenobacteraceae</taxon>
        <taxon>Hymenobacter</taxon>
    </lineage>
</organism>
<sequence length="127" mass="13575">MYNSISPFKRFLQIALVALPLLLLLGLNGRTVSLLRPVSTPAQSRLSAAPRATVIKQKVVLEAASPLDTYVAPAFALGWLPATLPAAWLPRLVRRAVAAAPIVEAEAFVALLCRQRLLSTALSPQAP</sequence>
<proteinExistence type="predicted"/>
<protein>
    <submittedName>
        <fullName evidence="1">Uncharacterized protein</fullName>
    </submittedName>
</protein>
<dbReference type="OrthoDB" id="886045at2"/>
<gene>
    <name evidence="1" type="ORF">FNT36_13545</name>
</gene>
<keyword evidence="2" id="KW-1185">Reference proteome</keyword>
<comment type="caution">
    <text evidence="1">The sequence shown here is derived from an EMBL/GenBank/DDBJ whole genome shotgun (WGS) entry which is preliminary data.</text>
</comment>
<name>A0A558BVE4_9BACT</name>
<dbReference type="AlphaFoldDB" id="A0A558BVE4"/>
<reference evidence="1 2" key="1">
    <citation type="submission" date="2019-07" db="EMBL/GenBank/DDBJ databases">
        <title>Hymenobacter sp. straun FUR1 Genome sequencing and assembly.</title>
        <authorList>
            <person name="Chhetri G."/>
        </authorList>
    </citation>
    <scope>NUCLEOTIDE SEQUENCE [LARGE SCALE GENOMIC DNA]</scope>
    <source>
        <strain evidence="1 2">Fur1</strain>
    </source>
</reference>
<accession>A0A558BVE4</accession>
<dbReference type="Proteomes" id="UP000317624">
    <property type="component" value="Unassembled WGS sequence"/>
</dbReference>
<evidence type="ECO:0000313" key="1">
    <source>
        <dbReference type="EMBL" id="TVT40497.1"/>
    </source>
</evidence>
<dbReference type="RefSeq" id="WP_144848466.1">
    <property type="nucleotide sequence ID" value="NZ_VMRJ01000003.1"/>
</dbReference>
<evidence type="ECO:0000313" key="2">
    <source>
        <dbReference type="Proteomes" id="UP000317624"/>
    </source>
</evidence>